<comment type="caution">
    <text evidence="2">The sequence shown here is derived from an EMBL/GenBank/DDBJ whole genome shotgun (WGS) entry which is preliminary data.</text>
</comment>
<reference evidence="2 3" key="1">
    <citation type="submission" date="2024-01" db="EMBL/GenBank/DDBJ databases">
        <title>A draft genome for a cacao thread blight-causing isolate of Paramarasmius palmivorus.</title>
        <authorList>
            <person name="Baruah I.K."/>
            <person name="Bukari Y."/>
            <person name="Amoako-Attah I."/>
            <person name="Meinhardt L.W."/>
            <person name="Bailey B.A."/>
            <person name="Cohen S.P."/>
        </authorList>
    </citation>
    <scope>NUCLEOTIDE SEQUENCE [LARGE SCALE GENOMIC DNA]</scope>
    <source>
        <strain evidence="2 3">GH-12</strain>
    </source>
</reference>
<evidence type="ECO:0000313" key="3">
    <source>
        <dbReference type="Proteomes" id="UP001383192"/>
    </source>
</evidence>
<organism evidence="2 3">
    <name type="scientific">Paramarasmius palmivorus</name>
    <dbReference type="NCBI Taxonomy" id="297713"/>
    <lineage>
        <taxon>Eukaryota</taxon>
        <taxon>Fungi</taxon>
        <taxon>Dikarya</taxon>
        <taxon>Basidiomycota</taxon>
        <taxon>Agaricomycotina</taxon>
        <taxon>Agaricomycetes</taxon>
        <taxon>Agaricomycetidae</taxon>
        <taxon>Agaricales</taxon>
        <taxon>Marasmiineae</taxon>
        <taxon>Marasmiaceae</taxon>
        <taxon>Paramarasmius</taxon>
    </lineage>
</organism>
<feature type="compositionally biased region" description="Low complexity" evidence="1">
    <location>
        <begin position="110"/>
        <end position="124"/>
    </location>
</feature>
<protein>
    <submittedName>
        <fullName evidence="2">Uncharacterized protein</fullName>
    </submittedName>
</protein>
<sequence>MSASHLPAEVITYRLNHEKLVYVKPLSDYNEAVQLALKEFPEDLAGVPAHRIRLNVSATMGGEKKHVRISESAWPSTVKRMIRGEVVDVEIAPDGKETPPPPMYLEVPDDSLSSSGYSKSVPGSRASSPTPSDKTLNRSRSWFSRIR</sequence>
<dbReference type="EMBL" id="JAYKXP010000024">
    <property type="protein sequence ID" value="KAK7045645.1"/>
    <property type="molecule type" value="Genomic_DNA"/>
</dbReference>
<feature type="compositionally biased region" description="Polar residues" evidence="1">
    <location>
        <begin position="125"/>
        <end position="147"/>
    </location>
</feature>
<gene>
    <name evidence="2" type="ORF">VNI00_007478</name>
</gene>
<name>A0AAW0D279_9AGAR</name>
<keyword evidence="3" id="KW-1185">Reference proteome</keyword>
<dbReference type="AlphaFoldDB" id="A0AAW0D279"/>
<evidence type="ECO:0000256" key="1">
    <source>
        <dbReference type="SAM" id="MobiDB-lite"/>
    </source>
</evidence>
<evidence type="ECO:0000313" key="2">
    <source>
        <dbReference type="EMBL" id="KAK7045645.1"/>
    </source>
</evidence>
<dbReference type="Proteomes" id="UP001383192">
    <property type="component" value="Unassembled WGS sequence"/>
</dbReference>
<accession>A0AAW0D279</accession>
<feature type="region of interest" description="Disordered" evidence="1">
    <location>
        <begin position="89"/>
        <end position="147"/>
    </location>
</feature>
<proteinExistence type="predicted"/>